<feature type="domain" description="PpiC" evidence="7">
    <location>
        <begin position="124"/>
        <end position="239"/>
    </location>
</feature>
<evidence type="ECO:0000256" key="5">
    <source>
        <dbReference type="ARBA" id="ARBA00023110"/>
    </source>
</evidence>
<sequence length="275" mass="32289">MKAEKGLNKINWLKEPMLHFIAIGMLVFYLGDLLQSDDVDENLIVIDNRVRNELVQEFQQKKSRDPSDQEVDKLLDSWLQSELLYRKGLEMGLAENDTMIRERVIQKTVSLFRSLAAQKEPSIQQLQDWYQNKSANYLKQPSYDFEHVLIRDRGENGKREADTIMGEVLAGKEASDFKQAYHQFVGRKRTALSIAFGEDFVAILDNLPVNEWNVVHSTKGWHLLRLQEMHQEPLPEFEDLQPLLRRDWLKQQQNEQVVRLIEELRNNFTILHQSS</sequence>
<gene>
    <name evidence="8" type="ORF">KME65_07615</name>
</gene>
<evidence type="ECO:0000256" key="3">
    <source>
        <dbReference type="ARBA" id="ARBA00013194"/>
    </source>
</evidence>
<name>A0A944QSF6_9GAMM</name>
<evidence type="ECO:0000256" key="6">
    <source>
        <dbReference type="ARBA" id="ARBA00023235"/>
    </source>
</evidence>
<evidence type="ECO:0000256" key="2">
    <source>
        <dbReference type="ARBA" id="ARBA00007656"/>
    </source>
</evidence>
<dbReference type="PANTHER" id="PTHR47245">
    <property type="entry name" value="PEPTIDYLPROLYL ISOMERASE"/>
    <property type="match status" value="1"/>
</dbReference>
<dbReference type="InterPro" id="IPR000297">
    <property type="entry name" value="PPIase_PpiC"/>
</dbReference>
<evidence type="ECO:0000259" key="7">
    <source>
        <dbReference type="Pfam" id="PF13145"/>
    </source>
</evidence>
<keyword evidence="5" id="KW-0697">Rotamase</keyword>
<proteinExistence type="inferred from homology"/>
<keyword evidence="6 8" id="KW-0413">Isomerase</keyword>
<dbReference type="Pfam" id="PF13145">
    <property type="entry name" value="Rotamase_2"/>
    <property type="match status" value="1"/>
</dbReference>
<comment type="catalytic activity">
    <reaction evidence="1">
        <text>[protein]-peptidylproline (omega=180) = [protein]-peptidylproline (omega=0)</text>
        <dbReference type="Rhea" id="RHEA:16237"/>
        <dbReference type="Rhea" id="RHEA-COMP:10747"/>
        <dbReference type="Rhea" id="RHEA-COMP:10748"/>
        <dbReference type="ChEBI" id="CHEBI:83833"/>
        <dbReference type="ChEBI" id="CHEBI:83834"/>
        <dbReference type="EC" id="5.2.1.8"/>
    </reaction>
</comment>
<evidence type="ECO:0000313" key="8">
    <source>
        <dbReference type="EMBL" id="MBT2988818.1"/>
    </source>
</evidence>
<dbReference type="EMBL" id="JAHHGM010000005">
    <property type="protein sequence ID" value="MBT2988818.1"/>
    <property type="molecule type" value="Genomic_DNA"/>
</dbReference>
<comment type="caution">
    <text evidence="8">The sequence shown here is derived from an EMBL/GenBank/DDBJ whole genome shotgun (WGS) entry which is preliminary data.</text>
</comment>
<evidence type="ECO:0000256" key="4">
    <source>
        <dbReference type="ARBA" id="ARBA00022729"/>
    </source>
</evidence>
<comment type="similarity">
    <text evidence="2">Belongs to the PpiC/parvulin rotamase family.</text>
</comment>
<dbReference type="EC" id="5.2.1.8" evidence="3"/>
<dbReference type="InterPro" id="IPR050245">
    <property type="entry name" value="PrsA_foldase"/>
</dbReference>
<evidence type="ECO:0000256" key="1">
    <source>
        <dbReference type="ARBA" id="ARBA00000971"/>
    </source>
</evidence>
<protein>
    <recommendedName>
        <fullName evidence="3">peptidylprolyl isomerase</fullName>
        <ecNumber evidence="3">5.2.1.8</ecNumber>
    </recommendedName>
</protein>
<dbReference type="AlphaFoldDB" id="A0A944QSF6"/>
<reference evidence="8 9" key="1">
    <citation type="submission" date="2021-05" db="EMBL/GenBank/DDBJ databases">
        <title>Genetic and Functional Diversity in Clade A Lucinid endosymbionts from the Bahamas.</title>
        <authorList>
            <person name="Giani N.M."/>
            <person name="Engel A.S."/>
            <person name="Campbell B.J."/>
        </authorList>
    </citation>
    <scope>NUCLEOTIDE SEQUENCE [LARGE SCALE GENOMIC DNA]</scope>
    <source>
        <strain evidence="8">LUC16012Gg_MoonRockCtena</strain>
    </source>
</reference>
<keyword evidence="4" id="KW-0732">Signal</keyword>
<dbReference type="PANTHER" id="PTHR47245:SF1">
    <property type="entry name" value="FOLDASE PROTEIN PRSA"/>
    <property type="match status" value="1"/>
</dbReference>
<dbReference type="Proteomes" id="UP000770889">
    <property type="component" value="Unassembled WGS sequence"/>
</dbReference>
<evidence type="ECO:0000313" key="9">
    <source>
        <dbReference type="Proteomes" id="UP000770889"/>
    </source>
</evidence>
<dbReference type="GO" id="GO:0003755">
    <property type="term" value="F:peptidyl-prolyl cis-trans isomerase activity"/>
    <property type="evidence" value="ECO:0007669"/>
    <property type="project" value="UniProtKB-KW"/>
</dbReference>
<organism evidence="8 9">
    <name type="scientific">Candidatus Thiodiazotropha taylori</name>
    <dbReference type="NCBI Taxonomy" id="2792791"/>
    <lineage>
        <taxon>Bacteria</taxon>
        <taxon>Pseudomonadati</taxon>
        <taxon>Pseudomonadota</taxon>
        <taxon>Gammaproteobacteria</taxon>
        <taxon>Chromatiales</taxon>
        <taxon>Sedimenticolaceae</taxon>
        <taxon>Candidatus Thiodiazotropha</taxon>
    </lineage>
</organism>
<accession>A0A944QSF6</accession>